<proteinExistence type="predicted"/>
<feature type="chain" id="PRO_5045242137" evidence="1">
    <location>
        <begin position="32"/>
        <end position="125"/>
    </location>
</feature>
<dbReference type="EMBL" id="BNAQ01000004">
    <property type="protein sequence ID" value="GHH20941.1"/>
    <property type="molecule type" value="Genomic_DNA"/>
</dbReference>
<comment type="caution">
    <text evidence="2">The sequence shown here is derived from an EMBL/GenBank/DDBJ whole genome shotgun (WGS) entry which is preliminary data.</text>
</comment>
<accession>A0ABQ3LPE7</accession>
<evidence type="ECO:0000256" key="1">
    <source>
        <dbReference type="SAM" id="SignalP"/>
    </source>
</evidence>
<keyword evidence="3" id="KW-1185">Reference proteome</keyword>
<gene>
    <name evidence="2" type="ORF">GCM10008023_29430</name>
</gene>
<evidence type="ECO:0000313" key="3">
    <source>
        <dbReference type="Proteomes" id="UP000652430"/>
    </source>
</evidence>
<reference evidence="3" key="1">
    <citation type="journal article" date="2019" name="Int. J. Syst. Evol. Microbiol.">
        <title>The Global Catalogue of Microorganisms (GCM) 10K type strain sequencing project: providing services to taxonomists for standard genome sequencing and annotation.</title>
        <authorList>
            <consortium name="The Broad Institute Genomics Platform"/>
            <consortium name="The Broad Institute Genome Sequencing Center for Infectious Disease"/>
            <person name="Wu L."/>
            <person name="Ma J."/>
        </authorList>
    </citation>
    <scope>NUCLEOTIDE SEQUENCE [LARGE SCALE GENOMIC DNA]</scope>
    <source>
        <strain evidence="3">CGMCC 1.8957</strain>
    </source>
</reference>
<evidence type="ECO:0000313" key="2">
    <source>
        <dbReference type="EMBL" id="GHH20941.1"/>
    </source>
</evidence>
<dbReference type="Proteomes" id="UP000652430">
    <property type="component" value="Unassembled WGS sequence"/>
</dbReference>
<name>A0ABQ3LPE7_9SPHN</name>
<sequence>MILSPHAVRPAPVLRLALAAAFACAPVAVFAQAVPVPEAAPSTDTIRLTDEQRRAILDHATPESAAAARGEMPEAERKTLGIHGEVGAMVGSNGLRSLYGVAQIPLGDSAAATVAFESSRFGYRR</sequence>
<feature type="signal peptide" evidence="1">
    <location>
        <begin position="1"/>
        <end position="31"/>
    </location>
</feature>
<organism evidence="2 3">
    <name type="scientific">Sphingomonas glacialis</name>
    <dbReference type="NCBI Taxonomy" id="658225"/>
    <lineage>
        <taxon>Bacteria</taxon>
        <taxon>Pseudomonadati</taxon>
        <taxon>Pseudomonadota</taxon>
        <taxon>Alphaproteobacteria</taxon>
        <taxon>Sphingomonadales</taxon>
        <taxon>Sphingomonadaceae</taxon>
        <taxon>Sphingomonas</taxon>
    </lineage>
</organism>
<protein>
    <submittedName>
        <fullName evidence="2">Uncharacterized protein</fullName>
    </submittedName>
</protein>
<keyword evidence="1" id="KW-0732">Signal</keyword>
<dbReference type="RefSeq" id="WP_189676858.1">
    <property type="nucleotide sequence ID" value="NZ_BNAQ01000004.1"/>
</dbReference>